<dbReference type="SUPFAM" id="SSF69572">
    <property type="entry name" value="Activating enzymes of the ubiquitin-like proteins"/>
    <property type="match status" value="1"/>
</dbReference>
<dbReference type="Gene3D" id="3.40.50.720">
    <property type="entry name" value="NAD(P)-binding Rossmann-like Domain"/>
    <property type="match status" value="1"/>
</dbReference>
<feature type="domain" description="THIF-type NAD/FAD binding fold" evidence="1">
    <location>
        <begin position="120"/>
        <end position="251"/>
    </location>
</feature>
<dbReference type="InterPro" id="IPR000594">
    <property type="entry name" value="ThiF_NAD_FAD-bd"/>
</dbReference>
<dbReference type="AlphaFoldDB" id="A0A1H3YAU7"/>
<name>A0A1H3YAU7_9BACT</name>
<evidence type="ECO:0000313" key="3">
    <source>
        <dbReference type="Proteomes" id="UP000199656"/>
    </source>
</evidence>
<evidence type="ECO:0000259" key="1">
    <source>
        <dbReference type="Pfam" id="PF00899"/>
    </source>
</evidence>
<evidence type="ECO:0000313" key="2">
    <source>
        <dbReference type="EMBL" id="SEA08094.1"/>
    </source>
</evidence>
<dbReference type="GO" id="GO:0061503">
    <property type="term" value="F:tRNA threonylcarbamoyladenosine dehydratase"/>
    <property type="evidence" value="ECO:0007669"/>
    <property type="project" value="TreeGrafter"/>
</dbReference>
<gene>
    <name evidence="2" type="ORF">SAMN05660909_00758</name>
</gene>
<dbReference type="Pfam" id="PF00899">
    <property type="entry name" value="ThiF"/>
    <property type="match status" value="1"/>
</dbReference>
<dbReference type="STRING" id="408074.SAMN05660909_00758"/>
<dbReference type="GO" id="GO:0008641">
    <property type="term" value="F:ubiquitin-like modifier activating enzyme activity"/>
    <property type="evidence" value="ECO:0007669"/>
    <property type="project" value="InterPro"/>
</dbReference>
<dbReference type="EMBL" id="FNRL01000002">
    <property type="protein sequence ID" value="SEA08094.1"/>
    <property type="molecule type" value="Genomic_DNA"/>
</dbReference>
<keyword evidence="3" id="KW-1185">Reference proteome</keyword>
<proteinExistence type="predicted"/>
<dbReference type="PANTHER" id="PTHR43267">
    <property type="entry name" value="TRNA THREONYLCARBAMOYLADENOSINE DEHYDRATASE"/>
    <property type="match status" value="1"/>
</dbReference>
<accession>A0A1H3YAU7</accession>
<reference evidence="3" key="1">
    <citation type="submission" date="2016-10" db="EMBL/GenBank/DDBJ databases">
        <authorList>
            <person name="Varghese N."/>
            <person name="Submissions S."/>
        </authorList>
    </citation>
    <scope>NUCLEOTIDE SEQUENCE [LARGE SCALE GENOMIC DNA]</scope>
    <source>
        <strain evidence="3">DSM 23920</strain>
    </source>
</reference>
<protein>
    <submittedName>
        <fullName evidence="2">ThiF family protein</fullName>
    </submittedName>
</protein>
<dbReference type="RefSeq" id="WP_211117799.1">
    <property type="nucleotide sequence ID" value="NZ_BKAT01000021.1"/>
</dbReference>
<dbReference type="CDD" id="cd01483">
    <property type="entry name" value="E1_enzyme_family"/>
    <property type="match status" value="1"/>
</dbReference>
<dbReference type="GO" id="GO:0061504">
    <property type="term" value="P:cyclic threonylcarbamoyladenosine biosynthetic process"/>
    <property type="evidence" value="ECO:0007669"/>
    <property type="project" value="TreeGrafter"/>
</dbReference>
<sequence length="365" mass="41904">MIQEHLKRQQVENNDYTPVFYDLKNTKDQEALETLLTNRPHIRINDSIYSQLRELMKIRNPTKRLTVEESDAKIREYVGDTPLSHIGVWVYYPWSDRLVHLVDEETFIELRTSRNQYKLTPEEIQLLRTKKFGIVGLSVGQSIALTLVMERICGEIRLADFDTLELTNMNRLRCGVHSLQLPKVVIAAREIAELDPFIKVKVFNDGLTEQNMEAFFTEGGNLDIFIEECDGVDIKILSRIMAKKLRIPVVMEMNDRGMLDIERFDLEPERPLLHGMVPEVDIATLKGLTDAEKLPIFSPMLELQNASSRMKYSLSEIGKTITTWPQLASSVVLGGAMVADTCRRIALNQLKSSGRYYIDFEQLIV</sequence>
<dbReference type="InterPro" id="IPR035985">
    <property type="entry name" value="Ubiquitin-activating_enz"/>
</dbReference>
<dbReference type="PANTHER" id="PTHR43267:SF3">
    <property type="entry name" value="THIF PROTEIN"/>
    <property type="match status" value="1"/>
</dbReference>
<organism evidence="2 3">
    <name type="scientific">Chitinophaga terrae</name>
    <name type="common">ex Kim and Jung 2007</name>
    <dbReference type="NCBI Taxonomy" id="408074"/>
    <lineage>
        <taxon>Bacteria</taxon>
        <taxon>Pseudomonadati</taxon>
        <taxon>Bacteroidota</taxon>
        <taxon>Chitinophagia</taxon>
        <taxon>Chitinophagales</taxon>
        <taxon>Chitinophagaceae</taxon>
        <taxon>Chitinophaga</taxon>
    </lineage>
</organism>
<dbReference type="InterPro" id="IPR045886">
    <property type="entry name" value="ThiF/MoeB/HesA"/>
</dbReference>
<dbReference type="Proteomes" id="UP000199656">
    <property type="component" value="Unassembled WGS sequence"/>
</dbReference>